<dbReference type="InterPro" id="IPR018801">
    <property type="entry name" value="TM129"/>
</dbReference>
<evidence type="ECO:0000256" key="3">
    <source>
        <dbReference type="ARBA" id="ARBA00022692"/>
    </source>
</evidence>
<comment type="subcellular location">
    <subcellularLocation>
        <location evidence="1">Membrane</location>
        <topology evidence="1">Multi-pass membrane protein</topology>
    </subcellularLocation>
</comment>
<keyword evidence="5" id="KW-0472">Membrane</keyword>
<keyword evidence="3" id="KW-0812">Transmembrane</keyword>
<dbReference type="PANTHER" id="PTHR31322">
    <property type="entry name" value="E3 UBIQUITIN-PROTEIN LIGASE TM129"/>
    <property type="match status" value="1"/>
</dbReference>
<accession>A0A1I8F398</accession>
<comment type="similarity">
    <text evidence="2">Belongs to the TMEM129 family.</text>
</comment>
<evidence type="ECO:0000256" key="2">
    <source>
        <dbReference type="ARBA" id="ARBA00007332"/>
    </source>
</evidence>
<dbReference type="GO" id="GO:0061630">
    <property type="term" value="F:ubiquitin protein ligase activity"/>
    <property type="evidence" value="ECO:0007669"/>
    <property type="project" value="InterPro"/>
</dbReference>
<evidence type="ECO:0000313" key="6">
    <source>
        <dbReference type="Proteomes" id="UP000095280"/>
    </source>
</evidence>
<evidence type="ECO:0000313" key="7">
    <source>
        <dbReference type="WBParaSite" id="maker-unitig_17990-snap-gene-0.1-mRNA-1"/>
    </source>
</evidence>
<keyword evidence="6" id="KW-1185">Reference proteome</keyword>
<evidence type="ECO:0000256" key="5">
    <source>
        <dbReference type="ARBA" id="ARBA00023136"/>
    </source>
</evidence>
<sequence>LFCKLATDGKKLASQLLAQSDSTRLEQQDGHLAQMKCLVSWHVHVATEVAAHDAVPGRVVLLVELLLDVGGDVLLDVELLQSLGGAVNGILLHVLGHVGVLDDGLAPQTFCCRILEGTFFRSSDAAACIQIVKRRQRDANGTAAKSCLSKLRDAIHSLIFAPLPWALCAWSLPPDPSVVAPALTVQNLFSGMVAAQRTAAVLVRHHSAVGLALNCSAALRCCLRAAAVWLGALRLRIVAIAAPARCRLPTIWHGRELGFRVRSEHEAEFPAALEREGEAHHPIAAKLARAARNSNWAEVASAIDVEFRRYDKFVTGQMGRQLIVTDGWLLQTSAYTVQVAPQASLMLRVLSADEHRVSPDSGPLGAQILRIAVIPLDSDRFGQFEVRVNSAVYSDLREKLTAPVTAAQSVMIRQSLSDQFVEAFAECVAENGRLRGAPGQQQQQPQQCLGCLNQPADCRIAPGCDSAGNCGGCRCQPMWCRGCLGRWFASRQAQAGRETEAWMSGKAPCPTCRAEFCVLDVFQL</sequence>
<dbReference type="PANTHER" id="PTHR31322:SF2">
    <property type="entry name" value="E3 UBIQUITIN-PROTEIN LIGASE TM129"/>
    <property type="match status" value="1"/>
</dbReference>
<proteinExistence type="inferred from homology"/>
<dbReference type="Proteomes" id="UP000095280">
    <property type="component" value="Unplaced"/>
</dbReference>
<name>A0A1I8F398_9PLAT</name>
<evidence type="ECO:0000256" key="4">
    <source>
        <dbReference type="ARBA" id="ARBA00022989"/>
    </source>
</evidence>
<dbReference type="WBParaSite" id="maker-unitig_17990-snap-gene-0.1-mRNA-1">
    <property type="protein sequence ID" value="maker-unitig_17990-snap-gene-0.1-mRNA-1"/>
    <property type="gene ID" value="maker-unitig_17990-snap-gene-0.1"/>
</dbReference>
<protein>
    <submittedName>
        <fullName evidence="7">RING-type domain-containing protein</fullName>
    </submittedName>
</protein>
<dbReference type="Pfam" id="PF10272">
    <property type="entry name" value="Tmpp129"/>
    <property type="match status" value="1"/>
</dbReference>
<reference evidence="7" key="1">
    <citation type="submission" date="2016-11" db="UniProtKB">
        <authorList>
            <consortium name="WormBaseParasite"/>
        </authorList>
    </citation>
    <scope>IDENTIFICATION</scope>
</reference>
<dbReference type="GO" id="GO:0005783">
    <property type="term" value="C:endoplasmic reticulum"/>
    <property type="evidence" value="ECO:0007669"/>
    <property type="project" value="TreeGrafter"/>
</dbReference>
<dbReference type="GO" id="GO:0016020">
    <property type="term" value="C:membrane"/>
    <property type="evidence" value="ECO:0007669"/>
    <property type="project" value="UniProtKB-SubCell"/>
</dbReference>
<evidence type="ECO:0000256" key="1">
    <source>
        <dbReference type="ARBA" id="ARBA00004141"/>
    </source>
</evidence>
<organism evidence="6 7">
    <name type="scientific">Macrostomum lignano</name>
    <dbReference type="NCBI Taxonomy" id="282301"/>
    <lineage>
        <taxon>Eukaryota</taxon>
        <taxon>Metazoa</taxon>
        <taxon>Spiralia</taxon>
        <taxon>Lophotrochozoa</taxon>
        <taxon>Platyhelminthes</taxon>
        <taxon>Rhabditophora</taxon>
        <taxon>Macrostomorpha</taxon>
        <taxon>Macrostomida</taxon>
        <taxon>Macrostomidae</taxon>
        <taxon>Macrostomum</taxon>
    </lineage>
</organism>
<keyword evidence="4" id="KW-1133">Transmembrane helix</keyword>
<dbReference type="AlphaFoldDB" id="A0A1I8F398"/>
<dbReference type="GO" id="GO:0016567">
    <property type="term" value="P:protein ubiquitination"/>
    <property type="evidence" value="ECO:0007669"/>
    <property type="project" value="InterPro"/>
</dbReference>